<organism evidence="1 2">
    <name type="scientific">Araneus ventricosus</name>
    <name type="common">Orbweaver spider</name>
    <name type="synonym">Epeira ventricosa</name>
    <dbReference type="NCBI Taxonomy" id="182803"/>
    <lineage>
        <taxon>Eukaryota</taxon>
        <taxon>Metazoa</taxon>
        <taxon>Ecdysozoa</taxon>
        <taxon>Arthropoda</taxon>
        <taxon>Chelicerata</taxon>
        <taxon>Arachnida</taxon>
        <taxon>Araneae</taxon>
        <taxon>Araneomorphae</taxon>
        <taxon>Entelegynae</taxon>
        <taxon>Araneoidea</taxon>
        <taxon>Araneidae</taxon>
        <taxon>Araneus</taxon>
    </lineage>
</organism>
<dbReference type="Proteomes" id="UP000499080">
    <property type="component" value="Unassembled WGS sequence"/>
</dbReference>
<dbReference type="EMBL" id="BGPR01010656">
    <property type="protein sequence ID" value="GBN47316.1"/>
    <property type="molecule type" value="Genomic_DNA"/>
</dbReference>
<evidence type="ECO:0000313" key="1">
    <source>
        <dbReference type="EMBL" id="GBN47316.1"/>
    </source>
</evidence>
<comment type="caution">
    <text evidence="1">The sequence shown here is derived from an EMBL/GenBank/DDBJ whole genome shotgun (WGS) entry which is preliminary data.</text>
</comment>
<protein>
    <submittedName>
        <fullName evidence="1">Uncharacterized protein</fullName>
    </submittedName>
</protein>
<reference evidence="1 2" key="1">
    <citation type="journal article" date="2019" name="Sci. Rep.">
        <title>Orb-weaving spider Araneus ventricosus genome elucidates the spidroin gene catalogue.</title>
        <authorList>
            <person name="Kono N."/>
            <person name="Nakamura H."/>
            <person name="Ohtoshi R."/>
            <person name="Moran D.A.P."/>
            <person name="Shinohara A."/>
            <person name="Yoshida Y."/>
            <person name="Fujiwara M."/>
            <person name="Mori M."/>
            <person name="Tomita M."/>
            <person name="Arakawa K."/>
        </authorList>
    </citation>
    <scope>NUCLEOTIDE SEQUENCE [LARGE SCALE GENOMIC DNA]</scope>
</reference>
<sequence>MDIYPDFLLRHFIPNLMHIYNFGVKTTYRNSYVKIGLFLSYRVHWQTGTLSVCQKNSVCQVVSLPAVAVETVYRRRNPFRVGRRSSKVVTLAHLAPNGTECATPAKSRRRMINYRPKLAPRMK</sequence>
<gene>
    <name evidence="1" type="ORF">AVEN_27352_1</name>
</gene>
<accession>A0A4Y2PBD6</accession>
<dbReference type="AlphaFoldDB" id="A0A4Y2PBD6"/>
<evidence type="ECO:0000313" key="2">
    <source>
        <dbReference type="Proteomes" id="UP000499080"/>
    </source>
</evidence>
<proteinExistence type="predicted"/>
<keyword evidence="2" id="KW-1185">Reference proteome</keyword>
<name>A0A4Y2PBD6_ARAVE</name>